<dbReference type="Proteomes" id="UP000054481">
    <property type="component" value="Unassembled WGS sequence"/>
</dbReference>
<dbReference type="OrthoDB" id="3359339at2759"/>
<sequence>MTSYEQISQQAEADLNTYQAKTGAARPQGLDDAGVNSYADKKFATGQVTYGDELSTNRGYNKRIPPSEGGMLDDKGRQHFQGAGGPLEKLAQANRDQGGRNDNDVVPANIRSTDGLGSIDDVATQGRQASRANVGSNPPGPGGSAFKGENYYTPETVPDSIAAEGWVAPESVTQASRETEGL</sequence>
<protein>
    <submittedName>
        <fullName evidence="2">Uncharacterized protein</fullName>
    </submittedName>
</protein>
<name>A0A0F7ZVS8_9HYPO</name>
<evidence type="ECO:0000313" key="2">
    <source>
        <dbReference type="EMBL" id="KJZ77138.1"/>
    </source>
</evidence>
<keyword evidence="3" id="KW-1185">Reference proteome</keyword>
<accession>A0A0F7ZVS8</accession>
<feature type="region of interest" description="Disordered" evidence="1">
    <location>
        <begin position="50"/>
        <end position="182"/>
    </location>
</feature>
<gene>
    <name evidence="2" type="ORF">HIM_03459</name>
</gene>
<evidence type="ECO:0000313" key="3">
    <source>
        <dbReference type="Proteomes" id="UP000054481"/>
    </source>
</evidence>
<dbReference type="AlphaFoldDB" id="A0A0F7ZVS8"/>
<organism evidence="2 3">
    <name type="scientific">Hirsutella minnesotensis 3608</name>
    <dbReference type="NCBI Taxonomy" id="1043627"/>
    <lineage>
        <taxon>Eukaryota</taxon>
        <taxon>Fungi</taxon>
        <taxon>Dikarya</taxon>
        <taxon>Ascomycota</taxon>
        <taxon>Pezizomycotina</taxon>
        <taxon>Sordariomycetes</taxon>
        <taxon>Hypocreomycetidae</taxon>
        <taxon>Hypocreales</taxon>
        <taxon>Ophiocordycipitaceae</taxon>
        <taxon>Hirsutella</taxon>
    </lineage>
</organism>
<reference evidence="2 3" key="1">
    <citation type="journal article" date="2014" name="Genome Biol. Evol.">
        <title>Comparative genomics and transcriptomics analyses reveal divergent lifestyle features of nematode endoparasitic fungus Hirsutella minnesotensis.</title>
        <authorList>
            <person name="Lai Y."/>
            <person name="Liu K."/>
            <person name="Zhang X."/>
            <person name="Zhang X."/>
            <person name="Li K."/>
            <person name="Wang N."/>
            <person name="Shu C."/>
            <person name="Wu Y."/>
            <person name="Wang C."/>
            <person name="Bushley K.E."/>
            <person name="Xiang M."/>
            <person name="Liu X."/>
        </authorList>
    </citation>
    <scope>NUCLEOTIDE SEQUENCE [LARGE SCALE GENOMIC DNA]</scope>
    <source>
        <strain evidence="2 3">3608</strain>
    </source>
</reference>
<feature type="compositionally biased region" description="Polar residues" evidence="1">
    <location>
        <begin position="125"/>
        <end position="136"/>
    </location>
</feature>
<dbReference type="EMBL" id="KQ030508">
    <property type="protein sequence ID" value="KJZ77138.1"/>
    <property type="molecule type" value="Genomic_DNA"/>
</dbReference>
<proteinExistence type="predicted"/>
<evidence type="ECO:0000256" key="1">
    <source>
        <dbReference type="SAM" id="MobiDB-lite"/>
    </source>
</evidence>